<dbReference type="PANTHER" id="PTHR42804">
    <property type="entry name" value="ALDEHYDE DEHYDROGENASE"/>
    <property type="match status" value="1"/>
</dbReference>
<proteinExistence type="inferred from homology"/>
<evidence type="ECO:0000256" key="1">
    <source>
        <dbReference type="ARBA" id="ARBA00009986"/>
    </source>
</evidence>
<dbReference type="GO" id="GO:0016620">
    <property type="term" value="F:oxidoreductase activity, acting on the aldehyde or oxo group of donors, NAD or NADP as acceptor"/>
    <property type="evidence" value="ECO:0007669"/>
    <property type="project" value="InterPro"/>
</dbReference>
<dbReference type="Gene3D" id="3.40.605.10">
    <property type="entry name" value="Aldehyde Dehydrogenase, Chain A, domain 1"/>
    <property type="match status" value="1"/>
</dbReference>
<dbReference type="InterPro" id="IPR016163">
    <property type="entry name" value="Ald_DH_C"/>
</dbReference>
<name>A0A4D6JZN2_PSEPU</name>
<dbReference type="InterPro" id="IPR016161">
    <property type="entry name" value="Ald_DH/histidinol_DH"/>
</dbReference>
<keyword evidence="2" id="KW-0560">Oxidoreductase</keyword>
<dbReference type="InterPro" id="IPR015590">
    <property type="entry name" value="Aldehyde_DH_dom"/>
</dbReference>
<dbReference type="FunFam" id="3.40.605.10:FF:000007">
    <property type="entry name" value="NAD/NADP-dependent betaine aldehyde dehydrogenase"/>
    <property type="match status" value="1"/>
</dbReference>
<dbReference type="AlphaFoldDB" id="A0A4D6JZN2"/>
<reference evidence="4" key="2">
    <citation type="submission" date="2018-09" db="EMBL/GenBank/DDBJ databases">
        <authorList>
            <person name="Crigler J."/>
            <person name="Eiteman M.A."/>
            <person name="Altman E."/>
        </authorList>
    </citation>
    <scope>NUCLEOTIDE SEQUENCE</scope>
    <source>
        <strain evidence="4">ALS1267</strain>
    </source>
</reference>
<gene>
    <name evidence="4" type="primary">psfA</name>
</gene>
<evidence type="ECO:0000259" key="3">
    <source>
        <dbReference type="Pfam" id="PF00171"/>
    </source>
</evidence>
<sequence>MQSQHFIDGQWTATDRWTDSLDPANGELIGRFADGGEAEAEAAVAAGARAFNDPQWAQNPRLRQQLLLEWAAGLTARQEQLAHLLTRENGKALAQSRGEIGGAISEILYYAGLARHNPGHMLEVAPGEFSSMLREPAGVAGLIIPWNAPAVLLVRALAPAIAAGCTVVIKPAPQTALFNAAMLEPLFALPGLPAGAVNLFTESGHAGAAHLVASPRVDVLSFTGSTATGQRIMRACAASMKKLCLELGGKSCCLVFEDANIAAIAPKLAAAATIISGQQCTAARRVLVHASRFAEMKTALTTALQQVRLGNGFDPATTMGPLIDWQSRDNVERRISEALDSCDEVLLAGGRGQGELSKGAFLAPSLIAHRDSSAFFCQEEIFGPLLILESFEDEAEAVARANHTEFGLSASVWTEQGARAWRVARALRNGTVWLNEHNKLFAEAETGGYRKSGLGRLHGVDALLDFSELKHIYQNVGTFG</sequence>
<comment type="similarity">
    <text evidence="1">Belongs to the aldehyde dehydrogenase family.</text>
</comment>
<accession>A0A4D6JZN2</accession>
<evidence type="ECO:0000313" key="4">
    <source>
        <dbReference type="EMBL" id="QCD25058.1"/>
    </source>
</evidence>
<dbReference type="SUPFAM" id="SSF53720">
    <property type="entry name" value="ALDH-like"/>
    <property type="match status" value="1"/>
</dbReference>
<reference evidence="4" key="1">
    <citation type="journal article" date="2016" name="Appl. Biochem. Biotechnol.">
        <title>Isolation and Characterization of Bacteria That Use Furans as the Sole Carbon Source.</title>
        <authorList>
            <person name="Lee S.A."/>
            <person name="Wrona L.J."/>
            <person name="Cahoon A.B."/>
            <person name="Crigler J."/>
            <person name="Eiteman M.A."/>
            <person name="Altman E."/>
        </authorList>
    </citation>
    <scope>NUCLEOTIDE SEQUENCE</scope>
    <source>
        <strain evidence="4">ALS1267</strain>
    </source>
</reference>
<dbReference type="Gene3D" id="3.40.309.10">
    <property type="entry name" value="Aldehyde Dehydrogenase, Chain A, domain 2"/>
    <property type="match status" value="1"/>
</dbReference>
<dbReference type="EMBL" id="MH892411">
    <property type="protein sequence ID" value="QCD25058.1"/>
    <property type="molecule type" value="Genomic_DNA"/>
</dbReference>
<organism evidence="4">
    <name type="scientific">Pseudomonas putida</name>
    <name type="common">Arthrobacter siderocapsulatus</name>
    <dbReference type="NCBI Taxonomy" id="303"/>
    <lineage>
        <taxon>Bacteria</taxon>
        <taxon>Pseudomonadati</taxon>
        <taxon>Pseudomonadota</taxon>
        <taxon>Gammaproteobacteria</taxon>
        <taxon>Pseudomonadales</taxon>
        <taxon>Pseudomonadaceae</taxon>
        <taxon>Pseudomonas</taxon>
    </lineage>
</organism>
<dbReference type="PANTHER" id="PTHR42804:SF1">
    <property type="entry name" value="ALDEHYDE DEHYDROGENASE-RELATED"/>
    <property type="match status" value="1"/>
</dbReference>
<dbReference type="Pfam" id="PF00171">
    <property type="entry name" value="Aldedh"/>
    <property type="match status" value="1"/>
</dbReference>
<dbReference type="InterPro" id="IPR016162">
    <property type="entry name" value="Ald_DH_N"/>
</dbReference>
<evidence type="ECO:0000256" key="2">
    <source>
        <dbReference type="ARBA" id="ARBA00023002"/>
    </source>
</evidence>
<feature type="domain" description="Aldehyde dehydrogenase" evidence="3">
    <location>
        <begin position="16"/>
        <end position="472"/>
    </location>
</feature>
<protein>
    <submittedName>
        <fullName evidence="4">Aldehyde dehydrogenase</fullName>
    </submittedName>
</protein>